<feature type="chain" id="PRO_5012317263" evidence="7">
    <location>
        <begin position="26"/>
        <end position="144"/>
    </location>
</feature>
<dbReference type="AlphaFoldDB" id="A0A1I9HZL5"/>
<evidence type="ECO:0000256" key="4">
    <source>
        <dbReference type="ARBA" id="ARBA00022729"/>
    </source>
</evidence>
<dbReference type="GO" id="GO:0005549">
    <property type="term" value="F:odorant binding"/>
    <property type="evidence" value="ECO:0007669"/>
    <property type="project" value="InterPro"/>
</dbReference>
<evidence type="ECO:0000256" key="5">
    <source>
        <dbReference type="ARBA" id="ARBA00023180"/>
    </source>
</evidence>
<dbReference type="EMBL" id="KF977563">
    <property type="protein sequence ID" value="AIX97025.1"/>
    <property type="molecule type" value="mRNA"/>
</dbReference>
<accession>A0A1I9HZL5</accession>
<dbReference type="PANTHER" id="PTHR11857:SF43">
    <property type="entry name" value="GEO07291P1-RELATED"/>
    <property type="match status" value="1"/>
</dbReference>
<keyword evidence="4 7" id="KW-0732">Signal</keyword>
<dbReference type="InterPro" id="IPR036728">
    <property type="entry name" value="PBP_GOBP_sf"/>
</dbReference>
<comment type="subcellular location">
    <subcellularLocation>
        <location evidence="1">Secreted</location>
    </subcellularLocation>
</comment>
<keyword evidence="3" id="KW-0964">Secreted</keyword>
<evidence type="ECO:0000313" key="8">
    <source>
        <dbReference type="EMBL" id="AIX97025.1"/>
    </source>
</evidence>
<organism evidence="8">
    <name type="scientific">Monochamus alternatus</name>
    <name type="common">Japanese pine sawyer beetle</name>
    <dbReference type="NCBI Taxonomy" id="192382"/>
    <lineage>
        <taxon>Eukaryota</taxon>
        <taxon>Metazoa</taxon>
        <taxon>Ecdysozoa</taxon>
        <taxon>Arthropoda</taxon>
        <taxon>Hexapoda</taxon>
        <taxon>Insecta</taxon>
        <taxon>Pterygota</taxon>
        <taxon>Neoptera</taxon>
        <taxon>Endopterygota</taxon>
        <taxon>Coleoptera</taxon>
        <taxon>Polyphaga</taxon>
        <taxon>Cucujiformia</taxon>
        <taxon>Chrysomeloidea</taxon>
        <taxon>Cerambycidae</taxon>
        <taxon>Lamiinae</taxon>
        <taxon>Monochamini</taxon>
        <taxon>Monochamus</taxon>
    </lineage>
</organism>
<dbReference type="GO" id="GO:0007608">
    <property type="term" value="P:sensory perception of smell"/>
    <property type="evidence" value="ECO:0007669"/>
    <property type="project" value="TreeGrafter"/>
</dbReference>
<feature type="signal peptide" evidence="7">
    <location>
        <begin position="1"/>
        <end position="25"/>
    </location>
</feature>
<dbReference type="FunFam" id="1.10.238.20:FF:000001">
    <property type="entry name" value="General odorant-binding protein lush"/>
    <property type="match status" value="1"/>
</dbReference>
<dbReference type="Gene3D" id="1.10.238.20">
    <property type="entry name" value="Pheromone/general odorant binding protein domain"/>
    <property type="match status" value="1"/>
</dbReference>
<dbReference type="Pfam" id="PF01395">
    <property type="entry name" value="PBP_GOBP"/>
    <property type="match status" value="1"/>
</dbReference>
<gene>
    <name evidence="8" type="primary">obp10</name>
</gene>
<sequence>MHKAVVKMWSRSIFVFFGLVTLTYAKLELPPELQDYADELHDLCIKRTGITEDDHLAYDIINNPHDEKLQCYIKCLMLEANWMNKDGVIQYDWIEENLHQDIKEIVIAALRKCKTINEGANLCEKASHFNACMYEADRENWFLV</sequence>
<evidence type="ECO:0000256" key="1">
    <source>
        <dbReference type="ARBA" id="ARBA00004613"/>
    </source>
</evidence>
<comment type="function">
    <text evidence="6">May be a carrier protein for lipids.</text>
</comment>
<reference evidence="8" key="1">
    <citation type="journal article" date="2014" name="Comp. Biochem. Physiol. Part D Genomics Proteomics">
        <title>Analysis of chemosensory gene families in the beetle Monochamus alternatus and its parasitoid Dastarcus helophoroides.</title>
        <authorList>
            <person name="Wang J."/>
            <person name="Li D.Z."/>
            <person name="Min S.F."/>
            <person name="Mi F."/>
            <person name="Zhou S.S."/>
            <person name="Wang M.Q."/>
        </authorList>
    </citation>
    <scope>NUCLEOTIDE SEQUENCE</scope>
</reference>
<dbReference type="SUPFAM" id="SSF47565">
    <property type="entry name" value="Insect pheromone/odorant-binding proteins"/>
    <property type="match status" value="1"/>
</dbReference>
<proteinExistence type="evidence at transcript level"/>
<name>A0A1I9HZL5_MONAT</name>
<dbReference type="SMART" id="SM00708">
    <property type="entry name" value="PhBP"/>
    <property type="match status" value="1"/>
</dbReference>
<protein>
    <submittedName>
        <fullName evidence="8">Odorant-binding protein 10</fullName>
    </submittedName>
</protein>
<evidence type="ECO:0000256" key="3">
    <source>
        <dbReference type="ARBA" id="ARBA00022525"/>
    </source>
</evidence>
<evidence type="ECO:0000256" key="2">
    <source>
        <dbReference type="ARBA" id="ARBA00008098"/>
    </source>
</evidence>
<dbReference type="PANTHER" id="PTHR11857">
    <property type="entry name" value="ODORANT BINDING PROTEIN-RELATED"/>
    <property type="match status" value="1"/>
</dbReference>
<dbReference type="InterPro" id="IPR006170">
    <property type="entry name" value="PBP/GOBP"/>
</dbReference>
<comment type="similarity">
    <text evidence="2">Belongs to the PBP/GOBP family.</text>
</comment>
<evidence type="ECO:0000256" key="6">
    <source>
        <dbReference type="ARBA" id="ARBA00056866"/>
    </source>
</evidence>
<dbReference type="CDD" id="cd23992">
    <property type="entry name" value="PBP_GOBP"/>
    <property type="match status" value="1"/>
</dbReference>
<keyword evidence="5" id="KW-0325">Glycoprotein</keyword>
<evidence type="ECO:0000256" key="7">
    <source>
        <dbReference type="SAM" id="SignalP"/>
    </source>
</evidence>
<dbReference type="GO" id="GO:0005615">
    <property type="term" value="C:extracellular space"/>
    <property type="evidence" value="ECO:0007669"/>
    <property type="project" value="TreeGrafter"/>
</dbReference>